<dbReference type="Pfam" id="PF00378">
    <property type="entry name" value="ECH_1"/>
    <property type="match status" value="1"/>
</dbReference>
<name>A0A170PT10_9ZZZZ</name>
<reference evidence="3" key="1">
    <citation type="submission" date="2015-10" db="EMBL/GenBank/DDBJ databases">
        <authorList>
            <person name="Gilbert D.G."/>
        </authorList>
    </citation>
    <scope>NUCLEOTIDE SEQUENCE</scope>
</reference>
<gene>
    <name evidence="3" type="ORF">MGWOODY_Hyp1592</name>
</gene>
<dbReference type="Gene3D" id="3.90.226.10">
    <property type="entry name" value="2-enoyl-CoA Hydratase, Chain A, domain 1"/>
    <property type="match status" value="1"/>
</dbReference>
<evidence type="ECO:0000256" key="2">
    <source>
        <dbReference type="ARBA" id="ARBA00023239"/>
    </source>
</evidence>
<dbReference type="InterPro" id="IPR029045">
    <property type="entry name" value="ClpP/crotonase-like_dom_sf"/>
</dbReference>
<dbReference type="AlphaFoldDB" id="A0A170PT10"/>
<dbReference type="SUPFAM" id="SSF52096">
    <property type="entry name" value="ClpP/crotonase"/>
    <property type="match status" value="1"/>
</dbReference>
<dbReference type="CDD" id="cd06558">
    <property type="entry name" value="crotonase-like"/>
    <property type="match status" value="1"/>
</dbReference>
<comment type="similarity">
    <text evidence="1">Belongs to the enoyl-CoA hydratase/isomerase family.</text>
</comment>
<organism evidence="3">
    <name type="scientific">hydrothermal vent metagenome</name>
    <dbReference type="NCBI Taxonomy" id="652676"/>
    <lineage>
        <taxon>unclassified sequences</taxon>
        <taxon>metagenomes</taxon>
        <taxon>ecological metagenomes</taxon>
    </lineage>
</organism>
<dbReference type="EMBL" id="CZQD01000012">
    <property type="protein sequence ID" value="CUS55802.1"/>
    <property type="molecule type" value="Genomic_DNA"/>
</dbReference>
<sequence>MTSQRIRIEVSNGIGELILNKPERRNALSSDMWAAIPGRVKQLEADPEVKCVIIHGGTAGAFAAGADISEFETIYATPESAEHSANLISDAVTCLAQCPKPIIAAITGACVGGGVALALTADIRIASPEARFGVPPAKLGLVYPVNDTRRLIETVGIPAAKDILLTGRLFDCDEAYRIGLVTHMAESESALELARETARLVSANSLWSHSAMKRTFDAIKMGWRDDSPEAKALFLESFENEDFQEGYRAFLAKRPAKFSWR</sequence>
<dbReference type="EC" id="4.2.1.17" evidence="3"/>
<dbReference type="Gene3D" id="1.10.12.10">
    <property type="entry name" value="Lyase 2-enoyl-coa Hydratase, Chain A, domain 2"/>
    <property type="match status" value="1"/>
</dbReference>
<dbReference type="PROSITE" id="PS00166">
    <property type="entry name" value="ENOYL_COA_HYDRATASE"/>
    <property type="match status" value="1"/>
</dbReference>
<dbReference type="GO" id="GO:0006635">
    <property type="term" value="P:fatty acid beta-oxidation"/>
    <property type="evidence" value="ECO:0007669"/>
    <property type="project" value="TreeGrafter"/>
</dbReference>
<evidence type="ECO:0000313" key="3">
    <source>
        <dbReference type="EMBL" id="CUS55802.1"/>
    </source>
</evidence>
<accession>A0A170PT10</accession>
<dbReference type="PANTHER" id="PTHR11941">
    <property type="entry name" value="ENOYL-COA HYDRATASE-RELATED"/>
    <property type="match status" value="1"/>
</dbReference>
<evidence type="ECO:0000256" key="1">
    <source>
        <dbReference type="ARBA" id="ARBA00005254"/>
    </source>
</evidence>
<proteinExistence type="inferred from homology"/>
<dbReference type="GO" id="GO:0004300">
    <property type="term" value="F:enoyl-CoA hydratase activity"/>
    <property type="evidence" value="ECO:0007669"/>
    <property type="project" value="UniProtKB-EC"/>
</dbReference>
<keyword evidence="2 3" id="KW-0456">Lyase</keyword>
<dbReference type="InterPro" id="IPR014748">
    <property type="entry name" value="Enoyl-CoA_hydra_C"/>
</dbReference>
<protein>
    <submittedName>
        <fullName evidence="3">Enoyl-CoA hydratase</fullName>
        <ecNumber evidence="3">4.2.1.17</ecNumber>
    </submittedName>
</protein>
<dbReference type="InterPro" id="IPR018376">
    <property type="entry name" value="Enoyl-CoA_hyd/isom_CS"/>
</dbReference>
<dbReference type="InterPro" id="IPR001753">
    <property type="entry name" value="Enoyl-CoA_hydra/iso"/>
</dbReference>
<dbReference type="PANTHER" id="PTHR11941:SF54">
    <property type="entry name" value="ENOYL-COA HYDRATASE, MITOCHONDRIAL"/>
    <property type="match status" value="1"/>
</dbReference>